<dbReference type="GO" id="GO:0005886">
    <property type="term" value="C:plasma membrane"/>
    <property type="evidence" value="ECO:0007669"/>
    <property type="project" value="UniProtKB-SubCell"/>
</dbReference>
<evidence type="ECO:0000256" key="5">
    <source>
        <dbReference type="ARBA" id="ARBA00022801"/>
    </source>
</evidence>
<gene>
    <name evidence="10" type="ORF">SAMN05216386_1848</name>
</gene>
<keyword evidence="4 8" id="KW-0812">Transmembrane</keyword>
<dbReference type="NCBIfam" id="TIGR02602">
    <property type="entry name" value="8TM_EpsH"/>
    <property type="match status" value="1"/>
</dbReference>
<dbReference type="GO" id="GO:0006508">
    <property type="term" value="P:proteolysis"/>
    <property type="evidence" value="ECO:0007669"/>
    <property type="project" value="UniProtKB-KW"/>
</dbReference>
<keyword evidence="7 8" id="KW-0472">Membrane</keyword>
<dbReference type="Pfam" id="PF09721">
    <property type="entry name" value="Exosortase_EpsH"/>
    <property type="match status" value="1"/>
</dbReference>
<keyword evidence="11" id="KW-1185">Reference proteome</keyword>
<name>A0A1I5BWC0_9PROT</name>
<proteinExistence type="predicted"/>
<feature type="transmembrane region" description="Helical" evidence="8">
    <location>
        <begin position="264"/>
        <end position="284"/>
    </location>
</feature>
<comment type="subcellular location">
    <subcellularLocation>
        <location evidence="1">Cell membrane</location>
        <topology evidence="1">Multi-pass membrane protein</topology>
    </subcellularLocation>
</comment>
<evidence type="ECO:0000256" key="2">
    <source>
        <dbReference type="ARBA" id="ARBA00022475"/>
    </source>
</evidence>
<organism evidence="10 11">
    <name type="scientific">Nitrosospira briensis</name>
    <dbReference type="NCBI Taxonomy" id="35799"/>
    <lineage>
        <taxon>Bacteria</taxon>
        <taxon>Pseudomonadati</taxon>
        <taxon>Pseudomonadota</taxon>
        <taxon>Betaproteobacteria</taxon>
        <taxon>Nitrosomonadales</taxon>
        <taxon>Nitrosomonadaceae</taxon>
        <taxon>Nitrosospira</taxon>
    </lineage>
</organism>
<feature type="transmembrane region" description="Helical" evidence="8">
    <location>
        <begin position="199"/>
        <end position="217"/>
    </location>
</feature>
<evidence type="ECO:0000259" key="9">
    <source>
        <dbReference type="Pfam" id="PF11984"/>
    </source>
</evidence>
<dbReference type="AlphaFoldDB" id="A0A1I5BWC0"/>
<evidence type="ECO:0000256" key="6">
    <source>
        <dbReference type="ARBA" id="ARBA00022989"/>
    </source>
</evidence>
<dbReference type="EMBL" id="FOVJ01000003">
    <property type="protein sequence ID" value="SFN79008.1"/>
    <property type="molecule type" value="Genomic_DNA"/>
</dbReference>
<dbReference type="Proteomes" id="UP000183107">
    <property type="component" value="Unassembled WGS sequence"/>
</dbReference>
<keyword evidence="5" id="KW-0378">Hydrolase</keyword>
<feature type="transmembrane region" description="Helical" evidence="8">
    <location>
        <begin position="319"/>
        <end position="338"/>
    </location>
</feature>
<feature type="domain" description="Methanolan biosynthesis EpsI" evidence="9">
    <location>
        <begin position="325"/>
        <end position="523"/>
    </location>
</feature>
<feature type="transmembrane region" description="Helical" evidence="8">
    <location>
        <begin position="85"/>
        <end position="104"/>
    </location>
</feature>
<dbReference type="InterPro" id="IPR019127">
    <property type="entry name" value="Exosortase"/>
</dbReference>
<feature type="transmembrane region" description="Helical" evidence="8">
    <location>
        <begin position="140"/>
        <end position="158"/>
    </location>
</feature>
<evidence type="ECO:0000313" key="11">
    <source>
        <dbReference type="Proteomes" id="UP000183107"/>
    </source>
</evidence>
<protein>
    <submittedName>
        <fullName evidence="10">Exosortase A</fullName>
    </submittedName>
</protein>
<feature type="transmembrane region" description="Helical" evidence="8">
    <location>
        <begin position="110"/>
        <end position="128"/>
    </location>
</feature>
<reference evidence="11" key="1">
    <citation type="submission" date="2016-10" db="EMBL/GenBank/DDBJ databases">
        <authorList>
            <person name="Varghese N."/>
        </authorList>
    </citation>
    <scope>NUCLEOTIDE SEQUENCE [LARGE SCALE GENOMIC DNA]</scope>
    <source>
        <strain evidence="11">Nsp8</strain>
    </source>
</reference>
<evidence type="ECO:0000313" key="10">
    <source>
        <dbReference type="EMBL" id="SFN79008.1"/>
    </source>
</evidence>
<dbReference type="NCBIfam" id="TIGR02914">
    <property type="entry name" value="EpsI_fam"/>
    <property type="match status" value="1"/>
</dbReference>
<dbReference type="GO" id="GO:0008233">
    <property type="term" value="F:peptidase activity"/>
    <property type="evidence" value="ECO:0007669"/>
    <property type="project" value="UniProtKB-KW"/>
</dbReference>
<evidence type="ECO:0000256" key="3">
    <source>
        <dbReference type="ARBA" id="ARBA00022670"/>
    </source>
</evidence>
<dbReference type="NCBIfam" id="TIGR03109">
    <property type="entry name" value="exosort_XrtA"/>
    <property type="match status" value="1"/>
</dbReference>
<feature type="transmembrane region" description="Helical" evidence="8">
    <location>
        <begin position="224"/>
        <end position="244"/>
    </location>
</feature>
<evidence type="ECO:0000256" key="1">
    <source>
        <dbReference type="ARBA" id="ARBA00004651"/>
    </source>
</evidence>
<keyword evidence="6 8" id="KW-1133">Transmembrane helix</keyword>
<dbReference type="InterPro" id="IPR014263">
    <property type="entry name" value="Methanolan_biosynth_EpsI"/>
</dbReference>
<dbReference type="InterPro" id="IPR013426">
    <property type="entry name" value="EpsH-like"/>
</dbReference>
<dbReference type="InterPro" id="IPR026392">
    <property type="entry name" value="Exo/Archaeosortase_dom"/>
</dbReference>
<dbReference type="InterPro" id="IPR017540">
    <property type="entry name" value="Exosortase-1"/>
</dbReference>
<dbReference type="Pfam" id="PF11984">
    <property type="entry name" value="DUF3485"/>
    <property type="match status" value="1"/>
</dbReference>
<keyword evidence="3" id="KW-0645">Protease</keyword>
<feature type="transmembrane region" description="Helical" evidence="8">
    <location>
        <begin position="56"/>
        <end position="73"/>
    </location>
</feature>
<accession>A0A1I5BWC0</accession>
<sequence>MNAQMPQKIVDDAPVAIDQQKVKMVTLLTLATVAVILIAYHETTWSMVSIWNRSETFAHGFLIFPFSAYLIWVRRKHLGKLSSQPNFLALLALGGLGFCWLLATLSSVQVFAQFFLIAMIPATVWAIWGNRMVRALAFPLTYLLLAVPFGDGLILPLIDFTADFTVTALQWTGIPVYREGNFFSIPSGNWSVVEACSGLRYLIASFTLGTLYAYLTYRSLSRRAGFIAMSVIVPIIANGVRAYLIVMTGHLSDMQMAVGIDHLIYGWIFFGFVMLLLFWIGSFWREDDEEFDSSSTGVAAGLQPEAEFNSDKAPLKSTVSAAGAVLAVAFIWPVYASYLEREYSGATDPASGIEVPRRRGEWEPGASLVSDWKPEYTGATAQLLQNYRNGKGSVDLHINYYRNQQQGAELISSQNVLVAETGSRWHSIKQEARSVSLGPRQETINENQLHSSSAKLLVWRWYWLGDESTASPYVAKFILARNKLLRRKDDGAEILIVAHYEEAPDEAVPVLQSFAGDMTTAITDVLRNAGER</sequence>
<feature type="transmembrane region" description="Helical" evidence="8">
    <location>
        <begin position="24"/>
        <end position="41"/>
    </location>
</feature>
<keyword evidence="2" id="KW-1003">Cell membrane</keyword>
<dbReference type="OrthoDB" id="9797363at2"/>
<evidence type="ECO:0000256" key="8">
    <source>
        <dbReference type="SAM" id="Phobius"/>
    </source>
</evidence>
<dbReference type="NCBIfam" id="TIGR04178">
    <property type="entry name" value="exo_archaeo"/>
    <property type="match status" value="1"/>
</dbReference>
<evidence type="ECO:0000256" key="7">
    <source>
        <dbReference type="ARBA" id="ARBA00023136"/>
    </source>
</evidence>
<evidence type="ECO:0000256" key="4">
    <source>
        <dbReference type="ARBA" id="ARBA00022692"/>
    </source>
</evidence>